<gene>
    <name evidence="5" type="ORF">E1B25_14550</name>
</gene>
<comment type="similarity">
    <text evidence="1">Belongs to the peptidase M20 family.</text>
</comment>
<dbReference type="Gene3D" id="3.40.630.10">
    <property type="entry name" value="Zn peptidases"/>
    <property type="match status" value="1"/>
</dbReference>
<dbReference type="NCBIfam" id="NF006771">
    <property type="entry name" value="PRK09290.1-5"/>
    <property type="match status" value="1"/>
</dbReference>
<dbReference type="OrthoDB" id="9808195at2"/>
<dbReference type="GO" id="GO:0046872">
    <property type="term" value="F:metal ion binding"/>
    <property type="evidence" value="ECO:0007669"/>
    <property type="project" value="UniProtKB-KW"/>
</dbReference>
<feature type="binding site" evidence="3">
    <location>
        <position position="383"/>
    </location>
    <ligand>
        <name>Zn(2+)</name>
        <dbReference type="ChEBI" id="CHEBI:29105"/>
        <label>2</label>
    </ligand>
</feature>
<organism evidence="5 6">
    <name type="scientific">Antarcticimicrobium sediminis</name>
    <dbReference type="NCBI Taxonomy" id="2546227"/>
    <lineage>
        <taxon>Bacteria</taxon>
        <taxon>Pseudomonadati</taxon>
        <taxon>Pseudomonadota</taxon>
        <taxon>Alphaproteobacteria</taxon>
        <taxon>Rhodobacterales</taxon>
        <taxon>Paracoccaceae</taxon>
        <taxon>Antarcticimicrobium</taxon>
    </lineage>
</organism>
<accession>A0A4R5EPS2</accession>
<dbReference type="PANTHER" id="PTHR32494:SF5">
    <property type="entry name" value="ALLANTOATE AMIDOHYDROLASE"/>
    <property type="match status" value="1"/>
</dbReference>
<dbReference type="PANTHER" id="PTHR32494">
    <property type="entry name" value="ALLANTOATE DEIMINASE-RELATED"/>
    <property type="match status" value="1"/>
</dbReference>
<keyword evidence="3" id="KW-0862">Zinc</keyword>
<dbReference type="AlphaFoldDB" id="A0A4R5EPS2"/>
<evidence type="ECO:0000256" key="2">
    <source>
        <dbReference type="ARBA" id="ARBA00022801"/>
    </source>
</evidence>
<proteinExistence type="inferred from homology"/>
<dbReference type="EMBL" id="SMFP01000009">
    <property type="protein sequence ID" value="TDE36731.1"/>
    <property type="molecule type" value="Genomic_DNA"/>
</dbReference>
<dbReference type="GO" id="GO:0016813">
    <property type="term" value="F:hydrolase activity, acting on carbon-nitrogen (but not peptide) bonds, in linear amidines"/>
    <property type="evidence" value="ECO:0007669"/>
    <property type="project" value="InterPro"/>
</dbReference>
<keyword evidence="3" id="KW-0479">Metal-binding</keyword>
<dbReference type="RefSeq" id="WP_132830244.1">
    <property type="nucleotide sequence ID" value="NZ_SMFP01000009.1"/>
</dbReference>
<evidence type="ECO:0000256" key="1">
    <source>
        <dbReference type="ARBA" id="ARBA00006153"/>
    </source>
</evidence>
<feature type="binding site" evidence="3">
    <location>
        <position position="130"/>
    </location>
    <ligand>
        <name>Zn(2+)</name>
        <dbReference type="ChEBI" id="CHEBI:29105"/>
        <label>2</label>
    </ligand>
</feature>
<feature type="binding site" evidence="3">
    <location>
        <position position="95"/>
    </location>
    <ligand>
        <name>Zn(2+)</name>
        <dbReference type="ChEBI" id="CHEBI:29105"/>
        <label>2</label>
    </ligand>
</feature>
<comment type="caution">
    <text evidence="5">The sequence shown here is derived from an EMBL/GenBank/DDBJ whole genome shotgun (WGS) entry which is preliminary data.</text>
</comment>
<feature type="binding site" evidence="3">
    <location>
        <position position="191"/>
    </location>
    <ligand>
        <name>Zn(2+)</name>
        <dbReference type="ChEBI" id="CHEBI:29105"/>
        <label>1</label>
    </ligand>
</feature>
<dbReference type="InterPro" id="IPR002933">
    <property type="entry name" value="Peptidase_M20"/>
</dbReference>
<dbReference type="Pfam" id="PF01546">
    <property type="entry name" value="Peptidase_M20"/>
    <property type="match status" value="1"/>
</dbReference>
<evidence type="ECO:0000256" key="3">
    <source>
        <dbReference type="PIRSR" id="PIRSR001235-1"/>
    </source>
</evidence>
<evidence type="ECO:0000313" key="5">
    <source>
        <dbReference type="EMBL" id="TDE36731.1"/>
    </source>
</evidence>
<dbReference type="PIRSF" id="PIRSF001235">
    <property type="entry name" value="Amidase_carbamoylase"/>
    <property type="match status" value="1"/>
</dbReference>
<dbReference type="InterPro" id="IPR036264">
    <property type="entry name" value="Bact_exopeptidase_dim_dom"/>
</dbReference>
<dbReference type="Proteomes" id="UP000294662">
    <property type="component" value="Unassembled WGS sequence"/>
</dbReference>
<reference evidence="5 6" key="1">
    <citation type="submission" date="2019-03" db="EMBL/GenBank/DDBJ databases">
        <authorList>
            <person name="Zhang S."/>
        </authorList>
    </citation>
    <scope>NUCLEOTIDE SEQUENCE [LARGE SCALE GENOMIC DNA]</scope>
    <source>
        <strain evidence="5 6">S4J41</strain>
    </source>
</reference>
<dbReference type="Pfam" id="PF07687">
    <property type="entry name" value="M20_dimer"/>
    <property type="match status" value="1"/>
</dbReference>
<keyword evidence="2 5" id="KW-0378">Hydrolase</keyword>
<feature type="binding site" evidence="3">
    <location>
        <position position="95"/>
    </location>
    <ligand>
        <name>Zn(2+)</name>
        <dbReference type="ChEBI" id="CHEBI:29105"/>
        <label>1</label>
    </ligand>
</feature>
<dbReference type="Gene3D" id="3.30.70.360">
    <property type="match status" value="1"/>
</dbReference>
<comment type="cofactor">
    <cofactor evidence="3">
        <name>Zn(2+)</name>
        <dbReference type="ChEBI" id="CHEBI:29105"/>
    </cofactor>
    <text evidence="3">Binds 2 Zn(2+) ions per subunit.</text>
</comment>
<dbReference type="SUPFAM" id="SSF55031">
    <property type="entry name" value="Bacterial exopeptidase dimerisation domain"/>
    <property type="match status" value="1"/>
</dbReference>
<dbReference type="SUPFAM" id="SSF53187">
    <property type="entry name" value="Zn-dependent exopeptidases"/>
    <property type="match status" value="1"/>
</dbReference>
<evidence type="ECO:0000259" key="4">
    <source>
        <dbReference type="Pfam" id="PF07687"/>
    </source>
</evidence>
<dbReference type="InterPro" id="IPR010158">
    <property type="entry name" value="Amidase_Cbmase"/>
</dbReference>
<name>A0A4R5EPS2_9RHOB</name>
<sequence>MSVAINIDRLMGRIFELGKIGALPGGGCKRLALTPEDAAGRALVTGWFRDLGLEVHSDVIGNTWAIRPDGAGRTDGAPVVMGSHIDTVGTGGLYDGVLGVLGGLEVIESLNDAGIKTDRPVAVAFFTNEEGARFAPDMMGSGVAQGGLDLDEMLAKIGIDGVTVGAALDAIGARGSEPVGALAPVAYLELHIEQGPVLEAEDLAIGVVTGVQGISWSEFTISGASAHAGTTPMAMRRDAGVVAAGVALEARAIARDFGPPQVATVGRMEFAPDLVNVVPERATLTVDLRHTDEALLQQAEARLFAHAEDLAALENCSLSRRTLARFEPVAFDPDLVAQVAQGAARLGLSYRQMPSGAGHDAQMFAPNCPSAMIFVPSRDGISHNITEFTAPEQIAPGVALLAEVALTRAGHAQNQG</sequence>
<dbReference type="CDD" id="cd03884">
    <property type="entry name" value="M20_bAS"/>
    <property type="match status" value="1"/>
</dbReference>
<evidence type="ECO:0000313" key="6">
    <source>
        <dbReference type="Proteomes" id="UP000294662"/>
    </source>
</evidence>
<dbReference type="NCBIfam" id="TIGR01879">
    <property type="entry name" value="hydantase"/>
    <property type="match status" value="1"/>
</dbReference>
<feature type="domain" description="Peptidase M20 dimerisation" evidence="4">
    <location>
        <begin position="210"/>
        <end position="311"/>
    </location>
</feature>
<dbReference type="InterPro" id="IPR011650">
    <property type="entry name" value="Peptidase_M20_dimer"/>
</dbReference>
<feature type="binding site" evidence="3">
    <location>
        <position position="84"/>
    </location>
    <ligand>
        <name>Zn(2+)</name>
        <dbReference type="ChEBI" id="CHEBI:29105"/>
        <label>1</label>
    </ligand>
</feature>
<keyword evidence="6" id="KW-1185">Reference proteome</keyword>
<protein>
    <submittedName>
        <fullName evidence="5">Zn-dependent hydrolase</fullName>
    </submittedName>
</protein>